<evidence type="ECO:0000313" key="1">
    <source>
        <dbReference type="EMBL" id="KAH7086157.1"/>
    </source>
</evidence>
<dbReference type="Gene3D" id="2.30.110.10">
    <property type="entry name" value="Electron Transport, Fmn-binding Protein, Chain A"/>
    <property type="match status" value="1"/>
</dbReference>
<dbReference type="InterPro" id="IPR012349">
    <property type="entry name" value="Split_barrel_FMN-bd"/>
</dbReference>
<dbReference type="AlphaFoldDB" id="A0A8K0VY92"/>
<dbReference type="OrthoDB" id="444432at2759"/>
<accession>A0A8K0VY92</accession>
<sequence length="269" mass="29854">MQYPKDPVNKVRRLAAKRADYDLKTVHSIVNQSMSLHVSFIPGGENEFPTVIPMIGAMGSFDNPDADIDEPLDCYIHGYISARMANLAREKIAQGLPGLPVCISATKVDGIVLALSSFAHSCNYRSASIFGYASLVTDQDEKMWALQLITNGIVAGRWDEVRQPPSKNELLQTQVLRIHVKSGSAKIRSGPVAEVKEDLKDPETRKAVWSGYIPLVEQLLEPVPSRHNLVQQVPSHITKHRKAFNENAEDYNSKIVKQVLEDPAAFQNV</sequence>
<dbReference type="Proteomes" id="UP000813461">
    <property type="component" value="Unassembled WGS sequence"/>
</dbReference>
<dbReference type="Pfam" id="PF12900">
    <property type="entry name" value="Pyridox_ox_2"/>
    <property type="match status" value="1"/>
</dbReference>
<dbReference type="PANTHER" id="PTHR34071">
    <property type="entry name" value="5-NITROIMIDAZOLE ANTIBIOTICS RESISTANCE PROTEIN, NIMA-FAMILY-RELATED PROTEIN-RELATED"/>
    <property type="match status" value="1"/>
</dbReference>
<protein>
    <recommendedName>
        <fullName evidence="3">Flavin-nucleotide-binding protein</fullName>
    </recommendedName>
</protein>
<comment type="caution">
    <text evidence="1">The sequence shown here is derived from an EMBL/GenBank/DDBJ whole genome shotgun (WGS) entry which is preliminary data.</text>
</comment>
<dbReference type="SUPFAM" id="SSF50475">
    <property type="entry name" value="FMN-binding split barrel"/>
    <property type="match status" value="1"/>
</dbReference>
<keyword evidence="2" id="KW-1185">Reference proteome</keyword>
<gene>
    <name evidence="1" type="ORF">FB567DRAFT_527311</name>
</gene>
<dbReference type="InterPro" id="IPR024747">
    <property type="entry name" value="Pyridox_Oxase-rel"/>
</dbReference>
<dbReference type="PANTHER" id="PTHR34071:SF2">
    <property type="entry name" value="FLAVIN-NUCLEOTIDE-BINDING PROTEIN"/>
    <property type="match status" value="1"/>
</dbReference>
<name>A0A8K0VY92_9PLEO</name>
<dbReference type="EMBL" id="JAGMVJ010000011">
    <property type="protein sequence ID" value="KAH7086157.1"/>
    <property type="molecule type" value="Genomic_DNA"/>
</dbReference>
<evidence type="ECO:0000313" key="2">
    <source>
        <dbReference type="Proteomes" id="UP000813461"/>
    </source>
</evidence>
<organism evidence="1 2">
    <name type="scientific">Paraphoma chrysanthemicola</name>
    <dbReference type="NCBI Taxonomy" id="798071"/>
    <lineage>
        <taxon>Eukaryota</taxon>
        <taxon>Fungi</taxon>
        <taxon>Dikarya</taxon>
        <taxon>Ascomycota</taxon>
        <taxon>Pezizomycotina</taxon>
        <taxon>Dothideomycetes</taxon>
        <taxon>Pleosporomycetidae</taxon>
        <taxon>Pleosporales</taxon>
        <taxon>Pleosporineae</taxon>
        <taxon>Phaeosphaeriaceae</taxon>
        <taxon>Paraphoma</taxon>
    </lineage>
</organism>
<proteinExistence type="predicted"/>
<reference evidence="1" key="1">
    <citation type="journal article" date="2021" name="Nat. Commun.">
        <title>Genetic determinants of endophytism in the Arabidopsis root mycobiome.</title>
        <authorList>
            <person name="Mesny F."/>
            <person name="Miyauchi S."/>
            <person name="Thiergart T."/>
            <person name="Pickel B."/>
            <person name="Atanasova L."/>
            <person name="Karlsson M."/>
            <person name="Huettel B."/>
            <person name="Barry K.W."/>
            <person name="Haridas S."/>
            <person name="Chen C."/>
            <person name="Bauer D."/>
            <person name="Andreopoulos W."/>
            <person name="Pangilinan J."/>
            <person name="LaButti K."/>
            <person name="Riley R."/>
            <person name="Lipzen A."/>
            <person name="Clum A."/>
            <person name="Drula E."/>
            <person name="Henrissat B."/>
            <person name="Kohler A."/>
            <person name="Grigoriev I.V."/>
            <person name="Martin F.M."/>
            <person name="Hacquard S."/>
        </authorList>
    </citation>
    <scope>NUCLEOTIDE SEQUENCE</scope>
    <source>
        <strain evidence="1">MPI-SDFR-AT-0120</strain>
    </source>
</reference>
<evidence type="ECO:0008006" key="3">
    <source>
        <dbReference type="Google" id="ProtNLM"/>
    </source>
</evidence>